<organism evidence="2 3">
    <name type="scientific">Artemisia annua</name>
    <name type="common">Sweet wormwood</name>
    <dbReference type="NCBI Taxonomy" id="35608"/>
    <lineage>
        <taxon>Eukaryota</taxon>
        <taxon>Viridiplantae</taxon>
        <taxon>Streptophyta</taxon>
        <taxon>Embryophyta</taxon>
        <taxon>Tracheophyta</taxon>
        <taxon>Spermatophyta</taxon>
        <taxon>Magnoliopsida</taxon>
        <taxon>eudicotyledons</taxon>
        <taxon>Gunneridae</taxon>
        <taxon>Pentapetalae</taxon>
        <taxon>asterids</taxon>
        <taxon>campanulids</taxon>
        <taxon>Asterales</taxon>
        <taxon>Asteraceae</taxon>
        <taxon>Asteroideae</taxon>
        <taxon>Anthemideae</taxon>
        <taxon>Artemisiinae</taxon>
        <taxon>Artemisia</taxon>
    </lineage>
</organism>
<keyword evidence="2" id="KW-0548">Nucleotidyltransferase</keyword>
<accession>A0A2U1Q6S3</accession>
<proteinExistence type="predicted"/>
<feature type="domain" description="Retrotransposon gag" evidence="1">
    <location>
        <begin position="8"/>
        <end position="82"/>
    </location>
</feature>
<evidence type="ECO:0000259" key="1">
    <source>
        <dbReference type="Pfam" id="PF03732"/>
    </source>
</evidence>
<dbReference type="EMBL" id="PKPP01000365">
    <property type="protein sequence ID" value="PWA93714.1"/>
    <property type="molecule type" value="Genomic_DNA"/>
</dbReference>
<keyword evidence="2" id="KW-0695">RNA-directed DNA polymerase</keyword>
<dbReference type="Proteomes" id="UP000245207">
    <property type="component" value="Unassembled WGS sequence"/>
</dbReference>
<dbReference type="OrthoDB" id="1737504at2759"/>
<protein>
    <submittedName>
        <fullName evidence="2">Reverse transcriptase domain-containing protein</fullName>
    </submittedName>
</protein>
<comment type="caution">
    <text evidence="2">The sequence shown here is derived from an EMBL/GenBank/DDBJ whole genome shotgun (WGS) entry which is preliminary data.</text>
</comment>
<dbReference type="GO" id="GO:0003964">
    <property type="term" value="F:RNA-directed DNA polymerase activity"/>
    <property type="evidence" value="ECO:0007669"/>
    <property type="project" value="UniProtKB-KW"/>
</dbReference>
<dbReference type="PANTHER" id="PTHR33223:SF11">
    <property type="entry name" value="ELEMENT PROTEIN, PUTATIVE-RELATED"/>
    <property type="match status" value="1"/>
</dbReference>
<evidence type="ECO:0000313" key="3">
    <source>
        <dbReference type="Proteomes" id="UP000245207"/>
    </source>
</evidence>
<sequence>MVQDVLQTLGGSERNWFNDLDPKSVDGFEELSRKFLEEFAQHKRYAKDSIEIHGIKRNPNESIQAFMDRFKAESSYIKRIPPILRISAFMHRHGHLERPKKPNDKIPNTVDEMCERVRAFIRGETADAVKIPYGEKGTEKATYPSVQGRSRNRNNCRGEITTESLNIGDGVWVVNGLKEPRRNWNGPN</sequence>
<dbReference type="Pfam" id="PF03732">
    <property type="entry name" value="Retrotrans_gag"/>
    <property type="match status" value="1"/>
</dbReference>
<keyword evidence="2" id="KW-0808">Transferase</keyword>
<name>A0A2U1Q6S3_ARTAN</name>
<dbReference type="PANTHER" id="PTHR33223">
    <property type="entry name" value="CCHC-TYPE DOMAIN-CONTAINING PROTEIN"/>
    <property type="match status" value="1"/>
</dbReference>
<dbReference type="InterPro" id="IPR005162">
    <property type="entry name" value="Retrotrans_gag_dom"/>
</dbReference>
<gene>
    <name evidence="2" type="ORF">CTI12_AA069230</name>
</gene>
<evidence type="ECO:0000313" key="2">
    <source>
        <dbReference type="EMBL" id="PWA93714.1"/>
    </source>
</evidence>
<keyword evidence="3" id="KW-1185">Reference proteome</keyword>
<dbReference type="AlphaFoldDB" id="A0A2U1Q6S3"/>
<reference evidence="2 3" key="1">
    <citation type="journal article" date="2018" name="Mol. Plant">
        <title>The genome of Artemisia annua provides insight into the evolution of Asteraceae family and artemisinin biosynthesis.</title>
        <authorList>
            <person name="Shen Q."/>
            <person name="Zhang L."/>
            <person name="Liao Z."/>
            <person name="Wang S."/>
            <person name="Yan T."/>
            <person name="Shi P."/>
            <person name="Liu M."/>
            <person name="Fu X."/>
            <person name="Pan Q."/>
            <person name="Wang Y."/>
            <person name="Lv Z."/>
            <person name="Lu X."/>
            <person name="Zhang F."/>
            <person name="Jiang W."/>
            <person name="Ma Y."/>
            <person name="Chen M."/>
            <person name="Hao X."/>
            <person name="Li L."/>
            <person name="Tang Y."/>
            <person name="Lv G."/>
            <person name="Zhou Y."/>
            <person name="Sun X."/>
            <person name="Brodelius P.E."/>
            <person name="Rose J.K.C."/>
            <person name="Tang K."/>
        </authorList>
    </citation>
    <scope>NUCLEOTIDE SEQUENCE [LARGE SCALE GENOMIC DNA]</scope>
    <source>
        <strain evidence="3">cv. Huhao1</strain>
        <tissue evidence="2">Leaf</tissue>
    </source>
</reference>